<dbReference type="EMBL" id="CACRST010000025">
    <property type="protein sequence ID" value="VYT26308.1"/>
    <property type="molecule type" value="Genomic_DNA"/>
</dbReference>
<reference evidence="1" key="1">
    <citation type="submission" date="2019-11" db="EMBL/GenBank/DDBJ databases">
        <authorList>
            <person name="Feng L."/>
        </authorList>
    </citation>
    <scope>NUCLEOTIDE SEQUENCE</scope>
    <source>
        <strain evidence="1">BgluceraseaLFYP119</strain>
    </source>
</reference>
<dbReference type="InterPro" id="IPR009057">
    <property type="entry name" value="Homeodomain-like_sf"/>
</dbReference>
<evidence type="ECO:0008006" key="2">
    <source>
        <dbReference type="Google" id="ProtNLM"/>
    </source>
</evidence>
<dbReference type="Gene3D" id="1.10.357.10">
    <property type="entry name" value="Tetracycline Repressor, domain 2"/>
    <property type="match status" value="1"/>
</dbReference>
<sequence>MDIRTEKTERAIKNAFLELRSKKSLEKITVRELCAIACINKSTFYGHYDDIYGLSEFMEVETITSVIKTISARQEDPFREPEIFTRNLYIALLSNNSLISILFSGREKARLGDCLEAELRKQIWARYPEYKEDTERNILLSFCIQGSFHAYLNHKDQDLEAVIRVSEEVVRELRSLYFRKD</sequence>
<evidence type="ECO:0000313" key="1">
    <source>
        <dbReference type="EMBL" id="VYT26308.1"/>
    </source>
</evidence>
<dbReference type="PANTHER" id="PTHR43479">
    <property type="entry name" value="ACREF/ENVCD OPERON REPRESSOR-RELATED"/>
    <property type="match status" value="1"/>
</dbReference>
<protein>
    <recommendedName>
        <fullName evidence="2">HTH tetR-type domain-containing protein</fullName>
    </recommendedName>
</protein>
<gene>
    <name evidence="1" type="ORF">BGLFYP119_02517</name>
</gene>
<proteinExistence type="predicted"/>
<accession>A0A6N2V7Y6</accession>
<dbReference type="PANTHER" id="PTHR43479:SF11">
    <property type="entry name" value="ACREF_ENVCD OPERON REPRESSOR-RELATED"/>
    <property type="match status" value="1"/>
</dbReference>
<organism evidence="1">
    <name type="scientific">Blautia glucerasea</name>
    <dbReference type="NCBI Taxonomy" id="536633"/>
    <lineage>
        <taxon>Bacteria</taxon>
        <taxon>Bacillati</taxon>
        <taxon>Bacillota</taxon>
        <taxon>Clostridia</taxon>
        <taxon>Lachnospirales</taxon>
        <taxon>Lachnospiraceae</taxon>
        <taxon>Blautia</taxon>
    </lineage>
</organism>
<name>A0A6N2V7Y6_9FIRM</name>
<dbReference type="InterPro" id="IPR050624">
    <property type="entry name" value="HTH-type_Tx_Regulator"/>
</dbReference>
<dbReference type="RefSeq" id="WP_156354981.1">
    <property type="nucleotide sequence ID" value="NZ_CACRST010000025.1"/>
</dbReference>
<dbReference type="SUPFAM" id="SSF46689">
    <property type="entry name" value="Homeodomain-like"/>
    <property type="match status" value="1"/>
</dbReference>
<dbReference type="AlphaFoldDB" id="A0A6N2V7Y6"/>